<proteinExistence type="predicted"/>
<evidence type="ECO:0000313" key="4">
    <source>
        <dbReference type="Proteomes" id="UP001201163"/>
    </source>
</evidence>
<dbReference type="InterPro" id="IPR011333">
    <property type="entry name" value="SKP1/BTB/POZ_sf"/>
</dbReference>
<evidence type="ECO:0000313" key="3">
    <source>
        <dbReference type="EMBL" id="KAH8999159.1"/>
    </source>
</evidence>
<accession>A0AAD4LQW1</accession>
<dbReference type="Gene3D" id="3.30.710.10">
    <property type="entry name" value="Potassium Channel Kv1.1, Chain A"/>
    <property type="match status" value="1"/>
</dbReference>
<keyword evidence="4" id="KW-1185">Reference proteome</keyword>
<comment type="caution">
    <text evidence="3">The sequence shown here is derived from an EMBL/GenBank/DDBJ whole genome shotgun (WGS) entry which is preliminary data.</text>
</comment>
<reference evidence="3" key="1">
    <citation type="submission" date="2022-01" db="EMBL/GenBank/DDBJ databases">
        <title>Comparative genomics reveals a dynamic genome evolution in the ectomycorrhizal milk-cap (Lactarius) mushrooms.</title>
        <authorList>
            <consortium name="DOE Joint Genome Institute"/>
            <person name="Lebreton A."/>
            <person name="Tang N."/>
            <person name="Kuo A."/>
            <person name="LaButti K."/>
            <person name="Drula E."/>
            <person name="Barry K."/>
            <person name="Clum A."/>
            <person name="Lipzen A."/>
            <person name="Mousain D."/>
            <person name="Ng V."/>
            <person name="Wang R."/>
            <person name="Wang X."/>
            <person name="Dai Y."/>
            <person name="Henrissat B."/>
            <person name="Grigoriev I.V."/>
            <person name="Guerin-Laguette A."/>
            <person name="Yu F."/>
            <person name="Martin F.M."/>
        </authorList>
    </citation>
    <scope>NUCLEOTIDE SEQUENCE</scope>
    <source>
        <strain evidence="3">QP</strain>
    </source>
</reference>
<protein>
    <recommendedName>
        <fullName evidence="2">BTB domain-containing protein</fullName>
    </recommendedName>
</protein>
<dbReference type="CDD" id="cd18186">
    <property type="entry name" value="BTB_POZ_ZBTB_KLHL-like"/>
    <property type="match status" value="1"/>
</dbReference>
<dbReference type="InterPro" id="IPR000210">
    <property type="entry name" value="BTB/POZ_dom"/>
</dbReference>
<dbReference type="Proteomes" id="UP001201163">
    <property type="component" value="Unassembled WGS sequence"/>
</dbReference>
<dbReference type="PROSITE" id="PS50097">
    <property type="entry name" value="BTB"/>
    <property type="match status" value="1"/>
</dbReference>
<feature type="region of interest" description="Disordered" evidence="1">
    <location>
        <begin position="213"/>
        <end position="246"/>
    </location>
</feature>
<dbReference type="EMBL" id="JAKELL010000004">
    <property type="protein sequence ID" value="KAH8999159.1"/>
    <property type="molecule type" value="Genomic_DNA"/>
</dbReference>
<name>A0AAD4LQW1_9AGAM</name>
<gene>
    <name evidence="3" type="ORF">EDB92DRAFT_1932584</name>
</gene>
<feature type="compositionally biased region" description="Pro residues" evidence="1">
    <location>
        <begin position="220"/>
        <end position="234"/>
    </location>
</feature>
<evidence type="ECO:0000256" key="1">
    <source>
        <dbReference type="SAM" id="MobiDB-lite"/>
    </source>
</evidence>
<sequence>MAENSTPSASGFILKEPRLSPDFPYRVCRDFWFSDGNVTLCAGNFAFKVHRGQLERHADIFQTMLSIPQPDDTGCIIRLCDSPTDVYHLLRALYDGLYFRRPFVQDFPFLASVLRMSCKYFICIPRKQCLERLQSYFPITLSEWDRRERMSLSPNGHYDPRHEIPSPIHVINLARELNVGSVLPAAFYDLARYGTSKTASGTEPLAHLILEASSENSPTSPSPSPSPSSPPSPSSSPQTADGDSTPVMLSHGDLVVTFRGREALQRSVATFLDAQVKNRSTAEGCAGGQACRDAFYFITLNTLRSVGGIAAGRDGDPLFTLGQMIDIKCREEFIPAVHAGRQAIWDQIPEWFGLEPYDTLRARDEELNERDNTYP</sequence>
<organism evidence="3 4">
    <name type="scientific">Lactarius akahatsu</name>
    <dbReference type="NCBI Taxonomy" id="416441"/>
    <lineage>
        <taxon>Eukaryota</taxon>
        <taxon>Fungi</taxon>
        <taxon>Dikarya</taxon>
        <taxon>Basidiomycota</taxon>
        <taxon>Agaricomycotina</taxon>
        <taxon>Agaricomycetes</taxon>
        <taxon>Russulales</taxon>
        <taxon>Russulaceae</taxon>
        <taxon>Lactarius</taxon>
    </lineage>
</organism>
<dbReference type="AlphaFoldDB" id="A0AAD4LQW1"/>
<feature type="domain" description="BTB" evidence="2">
    <location>
        <begin position="36"/>
        <end position="96"/>
    </location>
</feature>
<dbReference type="SUPFAM" id="SSF54695">
    <property type="entry name" value="POZ domain"/>
    <property type="match status" value="1"/>
</dbReference>
<evidence type="ECO:0000259" key="2">
    <source>
        <dbReference type="PROSITE" id="PS50097"/>
    </source>
</evidence>